<evidence type="ECO:0000313" key="2">
    <source>
        <dbReference type="EMBL" id="ERM90760.1"/>
    </source>
</evidence>
<keyword evidence="1" id="KW-0472">Membrane</keyword>
<feature type="transmembrane region" description="Helical" evidence="1">
    <location>
        <begin position="6"/>
        <end position="30"/>
    </location>
</feature>
<evidence type="ECO:0000256" key="1">
    <source>
        <dbReference type="SAM" id="Phobius"/>
    </source>
</evidence>
<dbReference type="AlphaFoldDB" id="U5CCV7"/>
<accession>U5CCV7</accession>
<keyword evidence="1" id="KW-0812">Transmembrane</keyword>
<evidence type="ECO:0000313" key="3">
    <source>
        <dbReference type="Proteomes" id="UP000016856"/>
    </source>
</evidence>
<reference evidence="2 3" key="1">
    <citation type="journal article" date="2013" name="Genome Announc.">
        <title>Draft Genome Sequence of an Anaerobic and Extremophilic Bacterium, Caldanaerobacter yonseiensis, Isolated from a Geothermal Hot Stream.</title>
        <authorList>
            <person name="Lee S.J."/>
            <person name="Lee Y.J."/>
            <person name="Park G.S."/>
            <person name="Kim B.C."/>
            <person name="Lee S.J."/>
            <person name="Shin J.H."/>
            <person name="Lee D.W."/>
        </authorList>
    </citation>
    <scope>NUCLEOTIDE SEQUENCE [LARGE SCALE GENOMIC DNA]</scope>
    <source>
        <strain evidence="2 3">KB-1</strain>
    </source>
</reference>
<keyword evidence="1" id="KW-1133">Transmembrane helix</keyword>
<organism evidence="2 3">
    <name type="scientific">Caldanaerobacter subterraneus subsp. yonseiensis KB-1</name>
    <dbReference type="NCBI Taxonomy" id="1388761"/>
    <lineage>
        <taxon>Bacteria</taxon>
        <taxon>Bacillati</taxon>
        <taxon>Bacillota</taxon>
        <taxon>Clostridia</taxon>
        <taxon>Thermoanaerobacterales</taxon>
        <taxon>Thermoanaerobacteraceae</taxon>
        <taxon>Caldanaerobacter</taxon>
    </lineage>
</organism>
<gene>
    <name evidence="2" type="ORF">O163_14180</name>
</gene>
<dbReference type="Proteomes" id="UP000016856">
    <property type="component" value="Unassembled WGS sequence"/>
</dbReference>
<name>U5CCV7_CALSX</name>
<comment type="caution">
    <text evidence="2">The sequence shown here is derived from an EMBL/GenBank/DDBJ whole genome shotgun (WGS) entry which is preliminary data.</text>
</comment>
<protein>
    <submittedName>
        <fullName evidence="2">Uncharacterized protein</fullName>
    </submittedName>
</protein>
<sequence>MERKFYLIIILALSLLCLLLGIMLFITAFYPKI</sequence>
<dbReference type="EMBL" id="AXDC01000058">
    <property type="protein sequence ID" value="ERM90760.1"/>
    <property type="molecule type" value="Genomic_DNA"/>
</dbReference>
<proteinExistence type="predicted"/>